<evidence type="ECO:0000256" key="3">
    <source>
        <dbReference type="PROSITE-ProRule" id="PRU00023"/>
    </source>
</evidence>
<sequence>MAEAFGVVASAISILSLLEHIITSIEKLKALRAFIKSIPRELEDLIEEIEIVQGVLQTLTPDMFDFMNIPLTQRRLSSFQSDLEVLIREIEKYRIAATGRRIAMVKLALKRDEIRAQRQNLDNIKGTLLLLQQAYCSASLRELGSIIRTQTSQTSKLKMEAHKQNDQSLYQTRRGKTQRNEQQTWKLQLRTPLIVIDKFWNFQLRRLYSGWTFSIRSCNIVPRNAPIWDACWKGDVEEVQRLFSAGLATPLDCDDLGRSILSHAAYWHELEVCQLLLENGADPDHTDHGGLTALQYYEKGFCARSMSGGLPDTVSPDDICWLRTLIDASKDCYDPFEDLGQQEDPWGRGLCGPPEILTFMQQQTFDNYASLPLQFRFERAMALSSTTATSSMIEIALGGGIEPDVFDLNDKYNRDLLDKIIVCMGVSFGFERERALEWRPLFSDAIAACTDVNKTWLWERGTAATLLLMFLQSYVRNWRAIRRLRYDFNPILQKWVTELKLAGVDLETYGATEQLVHETDPLLDLEVLVYVGPLRSYSWFTSESIDVLPFRILKIAYGPEPEDWRIWVTNPIDELVGEFWEMVEREEEVMPGSWVD</sequence>
<evidence type="ECO:0000256" key="2">
    <source>
        <dbReference type="ARBA" id="ARBA00023043"/>
    </source>
</evidence>
<reference evidence="4 5" key="1">
    <citation type="journal article" date="2018" name="IMA Fungus">
        <title>IMA Genome-F 9: Draft genome sequence of Annulohypoxylon stygium, Aspergillus mulundensis, Berkeleyomyces basicola (syn. Thielaviopsis basicola), Ceratocystis smalleyi, two Cercospora beticola strains, Coleophoma cylindrospora, Fusarium fracticaudum, Phialophora cf. hyalina, and Morchella septimelata.</title>
        <authorList>
            <person name="Wingfield B.D."/>
            <person name="Bills G.F."/>
            <person name="Dong Y."/>
            <person name="Huang W."/>
            <person name="Nel W.J."/>
            <person name="Swalarsk-Parry B.S."/>
            <person name="Vaghefi N."/>
            <person name="Wilken P.M."/>
            <person name="An Z."/>
            <person name="de Beer Z.W."/>
            <person name="De Vos L."/>
            <person name="Chen L."/>
            <person name="Duong T.A."/>
            <person name="Gao Y."/>
            <person name="Hammerbacher A."/>
            <person name="Kikkert J.R."/>
            <person name="Li Y."/>
            <person name="Li H."/>
            <person name="Li K."/>
            <person name="Li Q."/>
            <person name="Liu X."/>
            <person name="Ma X."/>
            <person name="Naidoo K."/>
            <person name="Pethybridge S.J."/>
            <person name="Sun J."/>
            <person name="Steenkamp E.T."/>
            <person name="van der Nest M.A."/>
            <person name="van Wyk S."/>
            <person name="Wingfield M.J."/>
            <person name="Xiong C."/>
            <person name="Yue Q."/>
            <person name="Zhang X."/>
        </authorList>
    </citation>
    <scope>NUCLEOTIDE SEQUENCE [LARGE SCALE GENOMIC DNA]</scope>
    <source>
        <strain evidence="4 5">DSM 5745</strain>
    </source>
</reference>
<comment type="caution">
    <text evidence="4">The sequence shown here is derived from an EMBL/GenBank/DDBJ whole genome shotgun (WGS) entry which is preliminary data.</text>
</comment>
<dbReference type="PROSITE" id="PS50088">
    <property type="entry name" value="ANK_REPEAT"/>
    <property type="match status" value="1"/>
</dbReference>
<dbReference type="PANTHER" id="PTHR24171">
    <property type="entry name" value="ANKYRIN REPEAT DOMAIN-CONTAINING PROTEIN 39-RELATED"/>
    <property type="match status" value="1"/>
</dbReference>
<organism evidence="4 5">
    <name type="scientific">Aspergillus mulundensis</name>
    <dbReference type="NCBI Taxonomy" id="1810919"/>
    <lineage>
        <taxon>Eukaryota</taxon>
        <taxon>Fungi</taxon>
        <taxon>Dikarya</taxon>
        <taxon>Ascomycota</taxon>
        <taxon>Pezizomycotina</taxon>
        <taxon>Eurotiomycetes</taxon>
        <taxon>Eurotiomycetidae</taxon>
        <taxon>Eurotiales</taxon>
        <taxon>Aspergillaceae</taxon>
        <taxon>Aspergillus</taxon>
        <taxon>Aspergillus subgen. Nidulantes</taxon>
    </lineage>
</organism>
<dbReference type="Pfam" id="PF13637">
    <property type="entry name" value="Ank_4"/>
    <property type="match status" value="1"/>
</dbReference>
<name>A0A3D8QSF5_9EURO</name>
<dbReference type="EMBL" id="PVWQ01000014">
    <property type="protein sequence ID" value="RDW64424.1"/>
    <property type="molecule type" value="Genomic_DNA"/>
</dbReference>
<keyword evidence="5" id="KW-1185">Reference proteome</keyword>
<evidence type="ECO:0000313" key="5">
    <source>
        <dbReference type="Proteomes" id="UP000256690"/>
    </source>
</evidence>
<dbReference type="RefSeq" id="XP_026599583.1">
    <property type="nucleotide sequence ID" value="XM_026751851.1"/>
</dbReference>
<dbReference type="OrthoDB" id="3200163at2759"/>
<protein>
    <submittedName>
        <fullName evidence="4">Uncharacterized protein</fullName>
    </submittedName>
</protein>
<dbReference type="SUPFAM" id="SSF48403">
    <property type="entry name" value="Ankyrin repeat"/>
    <property type="match status" value="1"/>
</dbReference>
<evidence type="ECO:0000256" key="1">
    <source>
        <dbReference type="ARBA" id="ARBA00022737"/>
    </source>
</evidence>
<dbReference type="GeneID" id="38120205"/>
<evidence type="ECO:0000313" key="4">
    <source>
        <dbReference type="EMBL" id="RDW64424.1"/>
    </source>
</evidence>
<dbReference type="Proteomes" id="UP000256690">
    <property type="component" value="Unassembled WGS sequence"/>
</dbReference>
<dbReference type="PROSITE" id="PS50297">
    <property type="entry name" value="ANK_REP_REGION"/>
    <property type="match status" value="1"/>
</dbReference>
<feature type="repeat" description="ANK" evidence="3">
    <location>
        <begin position="256"/>
        <end position="288"/>
    </location>
</feature>
<dbReference type="PANTHER" id="PTHR24171:SF9">
    <property type="entry name" value="ANKYRIN REPEAT DOMAIN-CONTAINING PROTEIN 39"/>
    <property type="match status" value="1"/>
</dbReference>
<keyword evidence="1" id="KW-0677">Repeat</keyword>
<dbReference type="Gene3D" id="1.25.40.20">
    <property type="entry name" value="Ankyrin repeat-containing domain"/>
    <property type="match status" value="1"/>
</dbReference>
<dbReference type="InterPro" id="IPR002110">
    <property type="entry name" value="Ankyrin_rpt"/>
</dbReference>
<keyword evidence="2 3" id="KW-0040">ANK repeat</keyword>
<dbReference type="AlphaFoldDB" id="A0A3D8QSF5"/>
<gene>
    <name evidence="4" type="ORF">DSM5745_09835</name>
</gene>
<proteinExistence type="predicted"/>
<dbReference type="STRING" id="1810919.A0A3D8QSF5"/>
<accession>A0A3D8QSF5</accession>
<dbReference type="InterPro" id="IPR036770">
    <property type="entry name" value="Ankyrin_rpt-contain_sf"/>
</dbReference>